<gene>
    <name evidence="1" type="ORF">BO82DRAFT_108709</name>
</gene>
<dbReference type="VEuPathDB" id="FungiDB:BO82DRAFT_108709"/>
<evidence type="ECO:0000313" key="1">
    <source>
        <dbReference type="EMBL" id="PYH80340.1"/>
    </source>
</evidence>
<protein>
    <submittedName>
        <fullName evidence="1">Uncharacterized protein</fullName>
    </submittedName>
</protein>
<dbReference type="Proteomes" id="UP000248340">
    <property type="component" value="Unassembled WGS sequence"/>
</dbReference>
<name>A0A319C894_9EURO</name>
<keyword evidence="2" id="KW-1185">Reference proteome</keyword>
<proteinExistence type="predicted"/>
<dbReference type="AlphaFoldDB" id="A0A319C894"/>
<accession>A0A319C894</accession>
<reference evidence="1 2" key="1">
    <citation type="submission" date="2016-12" db="EMBL/GenBank/DDBJ databases">
        <title>The genomes of Aspergillus section Nigri reveals drivers in fungal speciation.</title>
        <authorList>
            <consortium name="DOE Joint Genome Institute"/>
            <person name="Vesth T.C."/>
            <person name="Nybo J."/>
            <person name="Theobald S."/>
            <person name="Brandl J."/>
            <person name="Frisvad J.C."/>
            <person name="Nielsen K.F."/>
            <person name="Lyhne E.K."/>
            <person name="Kogle M.E."/>
            <person name="Kuo A."/>
            <person name="Riley R."/>
            <person name="Clum A."/>
            <person name="Nolan M."/>
            <person name="Lipzen A."/>
            <person name="Salamov A."/>
            <person name="Henrissat B."/>
            <person name="Wiebenga A."/>
            <person name="De Vries R.P."/>
            <person name="Grigoriev I.V."/>
            <person name="Mortensen U.H."/>
            <person name="Andersen M.R."/>
            <person name="Baker S.E."/>
        </authorList>
    </citation>
    <scope>NUCLEOTIDE SEQUENCE [LARGE SCALE GENOMIC DNA]</scope>
    <source>
        <strain evidence="1 2">CBS 121591</strain>
    </source>
</reference>
<sequence length="130" mass="14500">MPLHRGSNGHSFFAMVWASSSGRRAHARCQVLAWRGRAKGSAGMETRPHHLPRLHSWALHSSRSTYFPGSPGLPHSYQNSYPSHAPRVFVVDPCHCSWILESNPGCLLGSTNSSIPMNDVWLLHARQARH</sequence>
<dbReference type="RefSeq" id="XP_025490540.1">
    <property type="nucleotide sequence ID" value="XM_025629790.1"/>
</dbReference>
<dbReference type="GeneID" id="37132531"/>
<evidence type="ECO:0000313" key="2">
    <source>
        <dbReference type="Proteomes" id="UP000248340"/>
    </source>
</evidence>
<organism evidence="1 2">
    <name type="scientific">Aspergillus uvarum CBS 121591</name>
    <dbReference type="NCBI Taxonomy" id="1448315"/>
    <lineage>
        <taxon>Eukaryota</taxon>
        <taxon>Fungi</taxon>
        <taxon>Dikarya</taxon>
        <taxon>Ascomycota</taxon>
        <taxon>Pezizomycotina</taxon>
        <taxon>Eurotiomycetes</taxon>
        <taxon>Eurotiomycetidae</taxon>
        <taxon>Eurotiales</taxon>
        <taxon>Aspergillaceae</taxon>
        <taxon>Aspergillus</taxon>
        <taxon>Aspergillus subgen. Circumdati</taxon>
    </lineage>
</organism>
<dbReference type="EMBL" id="KZ821710">
    <property type="protein sequence ID" value="PYH80340.1"/>
    <property type="molecule type" value="Genomic_DNA"/>
</dbReference>